<comment type="caution">
    <text evidence="2">The sequence shown here is derived from an EMBL/GenBank/DDBJ whole genome shotgun (WGS) entry which is preliminary data.</text>
</comment>
<sequence length="61" mass="7177">MGYYSNEQVTFSLKISYAIGPIFYILNMTEIYVWMYASIQFALVVLFAHILYNLVRSNRSI</sequence>
<proteinExistence type="predicted"/>
<gene>
    <name evidence="2" type="ORF">ACJIZ3_014585</name>
</gene>
<keyword evidence="1" id="KW-0812">Transmembrane</keyword>
<keyword evidence="3" id="KW-1185">Reference proteome</keyword>
<evidence type="ECO:0000313" key="3">
    <source>
        <dbReference type="Proteomes" id="UP001634393"/>
    </source>
</evidence>
<dbReference type="Proteomes" id="UP001634393">
    <property type="component" value="Unassembled WGS sequence"/>
</dbReference>
<evidence type="ECO:0000256" key="1">
    <source>
        <dbReference type="SAM" id="Phobius"/>
    </source>
</evidence>
<evidence type="ECO:0000313" key="2">
    <source>
        <dbReference type="EMBL" id="KAL3813317.1"/>
    </source>
</evidence>
<reference evidence="2 3" key="1">
    <citation type="submission" date="2024-12" db="EMBL/GenBank/DDBJ databases">
        <title>The unique morphological basis and parallel evolutionary history of personate flowers in Penstemon.</title>
        <authorList>
            <person name="Depatie T.H."/>
            <person name="Wessinger C.A."/>
        </authorList>
    </citation>
    <scope>NUCLEOTIDE SEQUENCE [LARGE SCALE GENOMIC DNA]</scope>
    <source>
        <strain evidence="2">WTNN_2</strain>
        <tissue evidence="2">Leaf</tissue>
    </source>
</reference>
<dbReference type="AlphaFoldDB" id="A0ABD3RK02"/>
<keyword evidence="1" id="KW-1133">Transmembrane helix</keyword>
<feature type="transmembrane region" description="Helical" evidence="1">
    <location>
        <begin position="31"/>
        <end position="55"/>
    </location>
</feature>
<dbReference type="EMBL" id="JBJXBP010000008">
    <property type="protein sequence ID" value="KAL3813317.1"/>
    <property type="molecule type" value="Genomic_DNA"/>
</dbReference>
<protein>
    <submittedName>
        <fullName evidence="2">Uncharacterized protein</fullName>
    </submittedName>
</protein>
<name>A0ABD3RK02_9LAMI</name>
<accession>A0ABD3RK02</accession>
<keyword evidence="1" id="KW-0472">Membrane</keyword>
<organism evidence="2 3">
    <name type="scientific">Penstemon smallii</name>
    <dbReference type="NCBI Taxonomy" id="265156"/>
    <lineage>
        <taxon>Eukaryota</taxon>
        <taxon>Viridiplantae</taxon>
        <taxon>Streptophyta</taxon>
        <taxon>Embryophyta</taxon>
        <taxon>Tracheophyta</taxon>
        <taxon>Spermatophyta</taxon>
        <taxon>Magnoliopsida</taxon>
        <taxon>eudicotyledons</taxon>
        <taxon>Gunneridae</taxon>
        <taxon>Pentapetalae</taxon>
        <taxon>asterids</taxon>
        <taxon>lamiids</taxon>
        <taxon>Lamiales</taxon>
        <taxon>Plantaginaceae</taxon>
        <taxon>Cheloneae</taxon>
        <taxon>Penstemon</taxon>
    </lineage>
</organism>